<dbReference type="AlphaFoldDB" id="A0AAU7FGW4"/>
<dbReference type="RefSeq" id="WP_017357951.1">
    <property type="nucleotide sequence ID" value="NZ_CP157353.1"/>
</dbReference>
<sequence>MSQKFMKFMVLLMISLLLISSLLAGAAAFL</sequence>
<protein>
    <submittedName>
        <fullName evidence="1">Stressosome-associated protein Prli42</fullName>
    </submittedName>
</protein>
<dbReference type="EMBL" id="CP157353">
    <property type="protein sequence ID" value="XBM02703.1"/>
    <property type="molecule type" value="Genomic_DNA"/>
</dbReference>
<proteinExistence type="predicted"/>
<gene>
    <name evidence="1" type="primary">prli42</name>
    <name evidence="1" type="ORF">ABG082_11050</name>
</gene>
<dbReference type="GeneID" id="92929954"/>
<accession>A0AAU7FGW4</accession>
<organism evidence="1">
    <name type="scientific">Bacillus sp. BS1807G30</name>
    <dbReference type="NCBI Taxonomy" id="3153756"/>
    <lineage>
        <taxon>Bacteria</taxon>
        <taxon>Bacillati</taxon>
        <taxon>Bacillota</taxon>
        <taxon>Bacilli</taxon>
        <taxon>Bacillales</taxon>
        <taxon>Bacillaceae</taxon>
        <taxon>Bacillus</taxon>
    </lineage>
</organism>
<evidence type="ECO:0000313" key="1">
    <source>
        <dbReference type="EMBL" id="XBM02703.1"/>
    </source>
</evidence>
<name>A0AAU7FGW4_9BACI</name>
<dbReference type="NCBIfam" id="NF033880">
    <property type="entry name" value="Prli42"/>
    <property type="match status" value="1"/>
</dbReference>
<reference evidence="1" key="1">
    <citation type="submission" date="2024-05" db="EMBL/GenBank/DDBJ databases">
        <authorList>
            <person name="Liu Z."/>
        </authorList>
    </citation>
    <scope>NUCLEOTIDE SEQUENCE</scope>
    <source>
        <strain evidence="1">BS1807G30</strain>
    </source>
</reference>
<dbReference type="InterPro" id="IPR049722">
    <property type="entry name" value="Prli42-like"/>
</dbReference>